<dbReference type="SUPFAM" id="SSF53474">
    <property type="entry name" value="alpha/beta-Hydrolases"/>
    <property type="match status" value="1"/>
</dbReference>
<gene>
    <name evidence="2" type="ORF">BJ994_001733</name>
</gene>
<evidence type="ECO:0000259" key="1">
    <source>
        <dbReference type="Pfam" id="PF20434"/>
    </source>
</evidence>
<name>A0A846RR68_9MICC</name>
<dbReference type="EMBL" id="JAATJL010000001">
    <property type="protein sequence ID" value="NJC22657.1"/>
    <property type="molecule type" value="Genomic_DNA"/>
</dbReference>
<comment type="caution">
    <text evidence="2">The sequence shown here is derived from an EMBL/GenBank/DDBJ whole genome shotgun (WGS) entry which is preliminary data.</text>
</comment>
<protein>
    <submittedName>
        <fullName evidence="2">Acetyl esterase/lipase</fullName>
    </submittedName>
</protein>
<dbReference type="RefSeq" id="WP_209066727.1">
    <property type="nucleotide sequence ID" value="NZ_JAATJL010000001.1"/>
</dbReference>
<dbReference type="Proteomes" id="UP000547458">
    <property type="component" value="Unassembled WGS sequence"/>
</dbReference>
<reference evidence="2 3" key="1">
    <citation type="submission" date="2020-03" db="EMBL/GenBank/DDBJ databases">
        <title>Sequencing the genomes of 1000 actinobacteria strains.</title>
        <authorList>
            <person name="Klenk H.-P."/>
        </authorList>
    </citation>
    <scope>NUCLEOTIDE SEQUENCE [LARGE SCALE GENOMIC DNA]</scope>
    <source>
        <strain evidence="2 3">DSM 16403</strain>
    </source>
</reference>
<keyword evidence="3" id="KW-1185">Reference proteome</keyword>
<accession>A0A846RR68</accession>
<evidence type="ECO:0000313" key="2">
    <source>
        <dbReference type="EMBL" id="NJC22657.1"/>
    </source>
</evidence>
<dbReference type="InterPro" id="IPR049492">
    <property type="entry name" value="BD-FAE-like_dom"/>
</dbReference>
<sequence>MADPAFLQPFVITHASVPRERIGAMDIYRPAASSDELLPAIVFIHGGPVPPDLLPTPRDWPVYIGYGSLATASGVVGVTVDHRLHSVAHYPAAADDVIAAVDQVRALPGVDPQGIALWFFSGGGLLSADWLREPPEWLRCVALTYPLLAPVGPTADRDINDRFNPAEAVSASGKLPILLHGLAGSARMLKPQSMPS</sequence>
<proteinExistence type="predicted"/>
<organism evidence="2 3">
    <name type="scientific">Arthrobacter pigmenti</name>
    <dbReference type="NCBI Taxonomy" id="271432"/>
    <lineage>
        <taxon>Bacteria</taxon>
        <taxon>Bacillati</taxon>
        <taxon>Actinomycetota</taxon>
        <taxon>Actinomycetes</taxon>
        <taxon>Micrococcales</taxon>
        <taxon>Micrococcaceae</taxon>
        <taxon>Arthrobacter</taxon>
    </lineage>
</organism>
<dbReference type="Pfam" id="PF20434">
    <property type="entry name" value="BD-FAE"/>
    <property type="match status" value="1"/>
</dbReference>
<evidence type="ECO:0000313" key="3">
    <source>
        <dbReference type="Proteomes" id="UP000547458"/>
    </source>
</evidence>
<dbReference type="AlphaFoldDB" id="A0A846RR68"/>
<dbReference type="InterPro" id="IPR029058">
    <property type="entry name" value="AB_hydrolase_fold"/>
</dbReference>
<dbReference type="Gene3D" id="3.40.50.1820">
    <property type="entry name" value="alpha/beta hydrolase"/>
    <property type="match status" value="1"/>
</dbReference>
<feature type="domain" description="BD-FAE-like" evidence="1">
    <location>
        <begin position="25"/>
        <end position="127"/>
    </location>
</feature>